<comment type="caution">
    <text evidence="2">The sequence shown here is derived from an EMBL/GenBank/DDBJ whole genome shotgun (WGS) entry which is preliminary data.</text>
</comment>
<name>A0A5C8KAG9_9BACT</name>
<evidence type="ECO:0000313" key="2">
    <source>
        <dbReference type="EMBL" id="TXK46369.1"/>
    </source>
</evidence>
<dbReference type="OrthoDB" id="9811889at2"/>
<evidence type="ECO:0000259" key="1">
    <source>
        <dbReference type="SMART" id="SM00065"/>
    </source>
</evidence>
<feature type="domain" description="GAF" evidence="1">
    <location>
        <begin position="35"/>
        <end position="177"/>
    </location>
</feature>
<keyword evidence="3" id="KW-1185">Reference proteome</keyword>
<dbReference type="PANTHER" id="PTHR43102:SF2">
    <property type="entry name" value="GAF DOMAIN-CONTAINING PROTEIN"/>
    <property type="match status" value="1"/>
</dbReference>
<dbReference type="Gene3D" id="3.30.450.40">
    <property type="match status" value="1"/>
</dbReference>
<accession>A0A5C8KAG9</accession>
<proteinExistence type="predicted"/>
<protein>
    <submittedName>
        <fullName evidence="2">GAF domain-containing protein</fullName>
    </submittedName>
</protein>
<dbReference type="InterPro" id="IPR029016">
    <property type="entry name" value="GAF-like_dom_sf"/>
</dbReference>
<dbReference type="AlphaFoldDB" id="A0A5C8KAG9"/>
<dbReference type="SUPFAM" id="SSF55781">
    <property type="entry name" value="GAF domain-like"/>
    <property type="match status" value="1"/>
</dbReference>
<dbReference type="EMBL" id="VRTY01000035">
    <property type="protein sequence ID" value="TXK46369.1"/>
    <property type="molecule type" value="Genomic_DNA"/>
</dbReference>
<dbReference type="Pfam" id="PF01590">
    <property type="entry name" value="GAF"/>
    <property type="match status" value="1"/>
</dbReference>
<organism evidence="2 3">
    <name type="scientific">Pontibacter qinzhouensis</name>
    <dbReference type="NCBI Taxonomy" id="2603253"/>
    <lineage>
        <taxon>Bacteria</taxon>
        <taxon>Pseudomonadati</taxon>
        <taxon>Bacteroidota</taxon>
        <taxon>Cytophagia</taxon>
        <taxon>Cytophagales</taxon>
        <taxon>Hymenobacteraceae</taxon>
        <taxon>Pontibacter</taxon>
    </lineage>
</organism>
<dbReference type="InterPro" id="IPR003018">
    <property type="entry name" value="GAF"/>
</dbReference>
<dbReference type="PANTHER" id="PTHR43102">
    <property type="entry name" value="SLR1143 PROTEIN"/>
    <property type="match status" value="1"/>
</dbReference>
<dbReference type="SMART" id="SM00065">
    <property type="entry name" value="GAF"/>
    <property type="match status" value="1"/>
</dbReference>
<sequence length="256" mass="28817">MTKLPPPMCTSLVTTESYEELRLQALHQYDILYTAAEEEFNILVALASTICETPIALISLVTSDKQWFKAGIGIDVKETPLSVSFCQYAVALDDILEVCDTTSDIRFFQNPYVTGDPKIRFYAGAPLVNKDGYKLGTLCVIDVQPRELTEKQRFALATLSEQVVAHLELRLKDQQLGKEKLLLEQAYKQLSEISNSPDLMIKLTQLKTLTEKMEFALVEKDMATTTSYLTLLKKQIVTLQATLEQQLLNRSISSII</sequence>
<dbReference type="Proteomes" id="UP000321926">
    <property type="component" value="Unassembled WGS sequence"/>
</dbReference>
<reference evidence="2 3" key="1">
    <citation type="submission" date="2019-08" db="EMBL/GenBank/DDBJ databases">
        <authorList>
            <person name="Shi S."/>
        </authorList>
    </citation>
    <scope>NUCLEOTIDE SEQUENCE [LARGE SCALE GENOMIC DNA]</scope>
    <source>
        <strain evidence="2 3">GY10130</strain>
    </source>
</reference>
<dbReference type="RefSeq" id="WP_147921765.1">
    <property type="nucleotide sequence ID" value="NZ_VRTY01000035.1"/>
</dbReference>
<evidence type="ECO:0000313" key="3">
    <source>
        <dbReference type="Proteomes" id="UP000321926"/>
    </source>
</evidence>
<gene>
    <name evidence="2" type="ORF">FVR03_10805</name>
</gene>